<dbReference type="GO" id="GO:0097176">
    <property type="term" value="P:epoxide metabolic process"/>
    <property type="evidence" value="ECO:0007669"/>
    <property type="project" value="TreeGrafter"/>
</dbReference>
<reference evidence="4" key="1">
    <citation type="journal article" date="2023" name="Mol. Plant Microbe Interact.">
        <title>Elucidating the Obligate Nature and Biological Capacity of an Invasive Fungal Corn Pathogen.</title>
        <authorList>
            <person name="MacCready J.S."/>
            <person name="Roggenkamp E.M."/>
            <person name="Gdanetz K."/>
            <person name="Chilvers M.I."/>
        </authorList>
    </citation>
    <scope>NUCLEOTIDE SEQUENCE</scope>
    <source>
        <strain evidence="4">PM02</strain>
    </source>
</reference>
<dbReference type="AlphaFoldDB" id="A0AAD9HY20"/>
<accession>A0AAD9HY20</accession>
<comment type="caution">
    <text evidence="4">The sequence shown here is derived from an EMBL/GenBank/DDBJ whole genome shotgun (WGS) entry which is preliminary data.</text>
</comment>
<keyword evidence="5" id="KW-1185">Reference proteome</keyword>
<sequence length="456" mass="49679">MAYAGDDVKPYKLKVLSKYLQLTRQKLELTRLPHEGSTVISEDWWEPKPQVEPIIEYWLEKYSDPLPNTKALIFTVADMLNTLMRRLSYEHYLVSNTGAGHASPAKIDWKLVDQLAIQHPDSCLGTHLISPPLASPHVAEAPWEWTNNSQPPSSISSTPAKKRSKSLGGFPKDAVTPARLDPARLGLNAFDLREPNTLAYALCDSPTGLLVFALKGLRTHGPRTNFTHDQIITLTNLAWLPGPEYAMRFWAHCAAHEDGHGAGKSEGPDKAHAKPRVAITVFLGGEQEPAESGLLTGDASKLPTLPQPTTAERYVPPAWGRARYDVVHAQRVAGKPGLLAWERPKVIAAGVRGLAKKVLAVDGRLKASTIVAAATEPDSTPAPLERVVVRVENSERANPSIRLPTVHEGQAFADDGLLKRPEPAAFLASSSRTVVSSAPSGNDGKDQGKIRTRTKR</sequence>
<proteinExistence type="inferred from homology"/>
<comment type="similarity">
    <text evidence="1">Belongs to the peptidase S33 family.</text>
</comment>
<dbReference type="PANTHER" id="PTHR21661:SF71">
    <property type="entry name" value="EPOXIDE HYDROLASE N-TERMINAL DOMAIN-CONTAINING PROTEIN"/>
    <property type="match status" value="1"/>
</dbReference>
<dbReference type="PANTHER" id="PTHR21661">
    <property type="entry name" value="EPOXIDE HYDROLASE 1-RELATED"/>
    <property type="match status" value="1"/>
</dbReference>
<dbReference type="InterPro" id="IPR029058">
    <property type="entry name" value="AB_hydrolase_fold"/>
</dbReference>
<evidence type="ECO:0000313" key="4">
    <source>
        <dbReference type="EMBL" id="KAK2067543.1"/>
    </source>
</evidence>
<gene>
    <name evidence="4" type="ORF">P8C59_001278</name>
</gene>
<dbReference type="EMBL" id="JAQQPM010000001">
    <property type="protein sequence ID" value="KAK2067543.1"/>
    <property type="molecule type" value="Genomic_DNA"/>
</dbReference>
<name>A0AAD9HY20_9PEZI</name>
<feature type="compositionally biased region" description="Low complexity" evidence="3">
    <location>
        <begin position="429"/>
        <end position="440"/>
    </location>
</feature>
<organism evidence="4 5">
    <name type="scientific">Phyllachora maydis</name>
    <dbReference type="NCBI Taxonomy" id="1825666"/>
    <lineage>
        <taxon>Eukaryota</taxon>
        <taxon>Fungi</taxon>
        <taxon>Dikarya</taxon>
        <taxon>Ascomycota</taxon>
        <taxon>Pezizomycotina</taxon>
        <taxon>Sordariomycetes</taxon>
        <taxon>Sordariomycetidae</taxon>
        <taxon>Phyllachorales</taxon>
        <taxon>Phyllachoraceae</taxon>
        <taxon>Phyllachora</taxon>
    </lineage>
</organism>
<feature type="region of interest" description="Disordered" evidence="3">
    <location>
        <begin position="429"/>
        <end position="456"/>
    </location>
</feature>
<feature type="compositionally biased region" description="Polar residues" evidence="3">
    <location>
        <begin position="145"/>
        <end position="159"/>
    </location>
</feature>
<evidence type="ECO:0000256" key="3">
    <source>
        <dbReference type="SAM" id="MobiDB-lite"/>
    </source>
</evidence>
<evidence type="ECO:0000313" key="5">
    <source>
        <dbReference type="Proteomes" id="UP001217918"/>
    </source>
</evidence>
<dbReference type="Gene3D" id="3.40.50.1820">
    <property type="entry name" value="alpha/beta hydrolase"/>
    <property type="match status" value="2"/>
</dbReference>
<dbReference type="GO" id="GO:0004301">
    <property type="term" value="F:epoxide hydrolase activity"/>
    <property type="evidence" value="ECO:0007669"/>
    <property type="project" value="TreeGrafter"/>
</dbReference>
<dbReference type="SUPFAM" id="SSF53474">
    <property type="entry name" value="alpha/beta-Hydrolases"/>
    <property type="match status" value="1"/>
</dbReference>
<protein>
    <submittedName>
        <fullName evidence="4">Uncharacterized protein</fullName>
    </submittedName>
</protein>
<dbReference type="Proteomes" id="UP001217918">
    <property type="component" value="Unassembled WGS sequence"/>
</dbReference>
<evidence type="ECO:0000256" key="1">
    <source>
        <dbReference type="ARBA" id="ARBA00010088"/>
    </source>
</evidence>
<feature type="region of interest" description="Disordered" evidence="3">
    <location>
        <begin position="143"/>
        <end position="173"/>
    </location>
</feature>
<keyword evidence="2" id="KW-0378">Hydrolase</keyword>
<evidence type="ECO:0000256" key="2">
    <source>
        <dbReference type="ARBA" id="ARBA00022801"/>
    </source>
</evidence>